<protein>
    <submittedName>
        <fullName evidence="2">Uncharacterized protein</fullName>
    </submittedName>
</protein>
<reference evidence="2 3" key="1">
    <citation type="submission" date="2016-05" db="EMBL/GenBank/DDBJ databases">
        <title>Comparative analysis of secretome profiles of manganese(II)-oxidizing ascomycete fungi.</title>
        <authorList>
            <consortium name="DOE Joint Genome Institute"/>
            <person name="Zeiner C.A."/>
            <person name="Purvine S.O."/>
            <person name="Zink E.M."/>
            <person name="Wu S."/>
            <person name="Pasa-Tolic L."/>
            <person name="Chaput D.L."/>
            <person name="Haridas S."/>
            <person name="Grigoriev I.V."/>
            <person name="Santelli C.M."/>
            <person name="Hansel C.M."/>
        </authorList>
    </citation>
    <scope>NUCLEOTIDE SEQUENCE [LARGE SCALE GENOMIC DNA]</scope>
    <source>
        <strain evidence="2 3">AP3s5-JAC2a</strain>
    </source>
</reference>
<dbReference type="InParanoid" id="A0A177BXX5"/>
<dbReference type="RefSeq" id="XP_018030739.1">
    <property type="nucleotide sequence ID" value="XM_018179405.1"/>
</dbReference>
<keyword evidence="1" id="KW-1133">Transmembrane helix</keyword>
<dbReference type="AlphaFoldDB" id="A0A177BXX5"/>
<keyword evidence="1" id="KW-0472">Membrane</keyword>
<name>A0A177BXX5_9PLEO</name>
<dbReference type="Proteomes" id="UP000077069">
    <property type="component" value="Unassembled WGS sequence"/>
</dbReference>
<evidence type="ECO:0000256" key="1">
    <source>
        <dbReference type="SAM" id="Phobius"/>
    </source>
</evidence>
<keyword evidence="3" id="KW-1185">Reference proteome</keyword>
<accession>A0A177BXX5</accession>
<organism evidence="2 3">
    <name type="scientific">Paraphaeosphaeria sporulosa</name>
    <dbReference type="NCBI Taxonomy" id="1460663"/>
    <lineage>
        <taxon>Eukaryota</taxon>
        <taxon>Fungi</taxon>
        <taxon>Dikarya</taxon>
        <taxon>Ascomycota</taxon>
        <taxon>Pezizomycotina</taxon>
        <taxon>Dothideomycetes</taxon>
        <taxon>Pleosporomycetidae</taxon>
        <taxon>Pleosporales</taxon>
        <taxon>Massarineae</taxon>
        <taxon>Didymosphaeriaceae</taxon>
        <taxon>Paraphaeosphaeria</taxon>
    </lineage>
</organism>
<keyword evidence="1" id="KW-0812">Transmembrane</keyword>
<evidence type="ECO:0000313" key="2">
    <source>
        <dbReference type="EMBL" id="OAG00374.1"/>
    </source>
</evidence>
<dbReference type="STRING" id="1460663.A0A177BXX5"/>
<dbReference type="GeneID" id="28762891"/>
<feature type="transmembrane region" description="Helical" evidence="1">
    <location>
        <begin position="25"/>
        <end position="45"/>
    </location>
</feature>
<proteinExistence type="predicted"/>
<gene>
    <name evidence="2" type="ORF">CC84DRAFT_1168481</name>
</gene>
<sequence length="57" mass="5867">MAAIDMSLAASQLTKRANFASREPGVIVVFAIVGAVAILVIGLLISKRMAARKAGVV</sequence>
<dbReference type="EMBL" id="KV441559">
    <property type="protein sequence ID" value="OAG00374.1"/>
    <property type="molecule type" value="Genomic_DNA"/>
</dbReference>
<evidence type="ECO:0000313" key="3">
    <source>
        <dbReference type="Proteomes" id="UP000077069"/>
    </source>
</evidence>